<evidence type="ECO:0000256" key="3">
    <source>
        <dbReference type="ARBA" id="ARBA00023125"/>
    </source>
</evidence>
<dbReference type="AlphaFoldDB" id="F3L585"/>
<dbReference type="InterPro" id="IPR012845">
    <property type="entry name" value="RNA_pol_sigma_FliA_WhiG"/>
</dbReference>
<dbReference type="Gene3D" id="1.10.1740.10">
    <property type="match status" value="1"/>
</dbReference>
<dbReference type="GO" id="GO:0016987">
    <property type="term" value="F:sigma factor activity"/>
    <property type="evidence" value="ECO:0007669"/>
    <property type="project" value="UniProtKB-KW"/>
</dbReference>
<evidence type="ECO:0000256" key="2">
    <source>
        <dbReference type="ARBA" id="ARBA00023082"/>
    </source>
</evidence>
<gene>
    <name evidence="7" type="ORF">IMCC3088_16</name>
</gene>
<organism evidence="7 8">
    <name type="scientific">Aequoribacter fuscus</name>
    <dbReference type="NCBI Taxonomy" id="2518989"/>
    <lineage>
        <taxon>Bacteria</taxon>
        <taxon>Pseudomonadati</taxon>
        <taxon>Pseudomonadota</taxon>
        <taxon>Gammaproteobacteria</taxon>
        <taxon>Cellvibrionales</taxon>
        <taxon>Halieaceae</taxon>
        <taxon>Aequoribacter</taxon>
    </lineage>
</organism>
<keyword evidence="2" id="KW-0731">Sigma factor</keyword>
<dbReference type="EMBL" id="AEIG01000100">
    <property type="protein sequence ID" value="EGG28499.1"/>
    <property type="molecule type" value="Genomic_DNA"/>
</dbReference>
<dbReference type="GO" id="GO:0003899">
    <property type="term" value="F:DNA-directed RNA polymerase activity"/>
    <property type="evidence" value="ECO:0007669"/>
    <property type="project" value="InterPro"/>
</dbReference>
<keyword evidence="7" id="KW-0969">Cilium</keyword>
<dbReference type="InterPro" id="IPR007630">
    <property type="entry name" value="RNA_pol_sigma70_r4"/>
</dbReference>
<dbReference type="NCBIfam" id="TIGR02937">
    <property type="entry name" value="sigma70-ECF"/>
    <property type="match status" value="1"/>
</dbReference>
<accession>F3L585</accession>
<dbReference type="PANTHER" id="PTHR30385">
    <property type="entry name" value="SIGMA FACTOR F FLAGELLAR"/>
    <property type="match status" value="1"/>
</dbReference>
<protein>
    <submittedName>
        <fullName evidence="7">RNA polymerase sigma factor for flagellar operon</fullName>
    </submittedName>
</protein>
<dbReference type="PANTHER" id="PTHR30385:SF7">
    <property type="entry name" value="RNA POLYMERASE SIGMA FACTOR FLIA"/>
    <property type="match status" value="1"/>
</dbReference>
<keyword evidence="7" id="KW-0282">Flagellum</keyword>
<keyword evidence="1" id="KW-0805">Transcription regulation</keyword>
<feature type="domain" description="RNA polymerase sigma-70 region 2" evidence="5">
    <location>
        <begin position="4"/>
        <end position="59"/>
    </location>
</feature>
<keyword evidence="3" id="KW-0238">DNA-binding</keyword>
<proteinExistence type="predicted"/>
<keyword evidence="7" id="KW-0966">Cell projection</keyword>
<dbReference type="STRING" id="2518989.IMCC3088_16"/>
<dbReference type="Gene3D" id="1.20.140.160">
    <property type="match status" value="1"/>
</dbReference>
<dbReference type="Proteomes" id="UP000005615">
    <property type="component" value="Unassembled WGS sequence"/>
</dbReference>
<evidence type="ECO:0000256" key="1">
    <source>
        <dbReference type="ARBA" id="ARBA00023015"/>
    </source>
</evidence>
<dbReference type="GO" id="GO:0006352">
    <property type="term" value="P:DNA-templated transcription initiation"/>
    <property type="evidence" value="ECO:0007669"/>
    <property type="project" value="InterPro"/>
</dbReference>
<sequence length="204" mass="23334">MHLKARLPDYVELEELVQIGMIGLLEAFKSFDESQGDDLASFATKRIRGAILDEVRRRSPLSRQDNIHAKTREAIIDDHLARTGRRPSAVEISSEMGVTLEDYHRSEMKTHTYQLSSYEVLTENGFEQAHDADSPDEEIEHSQTLGILETRIGQLEQRDQLILSLYYEKELNLKEIGSILNISESRVSQLLSKIVTQLRAEVRL</sequence>
<feature type="domain" description="RNA polymerase sigma-70 region 4" evidence="6">
    <location>
        <begin position="152"/>
        <end position="200"/>
    </location>
</feature>
<evidence type="ECO:0000259" key="5">
    <source>
        <dbReference type="Pfam" id="PF04542"/>
    </source>
</evidence>
<dbReference type="SUPFAM" id="SSF88659">
    <property type="entry name" value="Sigma3 and sigma4 domains of RNA polymerase sigma factors"/>
    <property type="match status" value="2"/>
</dbReference>
<dbReference type="SUPFAM" id="SSF88946">
    <property type="entry name" value="Sigma2 domain of RNA polymerase sigma factors"/>
    <property type="match status" value="1"/>
</dbReference>
<dbReference type="InterPro" id="IPR014284">
    <property type="entry name" value="RNA_pol_sigma-70_dom"/>
</dbReference>
<dbReference type="Pfam" id="PF04542">
    <property type="entry name" value="Sigma70_r2"/>
    <property type="match status" value="1"/>
</dbReference>
<dbReference type="CDD" id="cd06171">
    <property type="entry name" value="Sigma70_r4"/>
    <property type="match status" value="1"/>
</dbReference>
<dbReference type="InterPro" id="IPR007627">
    <property type="entry name" value="RNA_pol_sigma70_r2"/>
</dbReference>
<dbReference type="InterPro" id="IPR000943">
    <property type="entry name" value="RNA_pol_sigma70"/>
</dbReference>
<dbReference type="PRINTS" id="PR00046">
    <property type="entry name" value="SIGMA70FCT"/>
</dbReference>
<reference evidence="7 8" key="1">
    <citation type="journal article" date="2011" name="J. Bacteriol.">
        <title>Genome sequence of strain IMCC3088, a proteorhodopsin-containing marine bacterium belonging to the OM60/NOR5 clade.</title>
        <authorList>
            <person name="Jang Y."/>
            <person name="Oh H.M."/>
            <person name="Kang I."/>
            <person name="Lee K."/>
            <person name="Yang S.J."/>
            <person name="Cho J.C."/>
        </authorList>
    </citation>
    <scope>NUCLEOTIDE SEQUENCE [LARGE SCALE GENOMIC DNA]</scope>
    <source>
        <strain evidence="7 8">IMCC3088</strain>
    </source>
</reference>
<keyword evidence="4" id="KW-0804">Transcription</keyword>
<dbReference type="eggNOG" id="COG1191">
    <property type="taxonomic scope" value="Bacteria"/>
</dbReference>
<comment type="caution">
    <text evidence="7">The sequence shown here is derived from an EMBL/GenBank/DDBJ whole genome shotgun (WGS) entry which is preliminary data.</text>
</comment>
<dbReference type="NCBIfam" id="TIGR02479">
    <property type="entry name" value="FliA_WhiG"/>
    <property type="match status" value="1"/>
</dbReference>
<evidence type="ECO:0000259" key="6">
    <source>
        <dbReference type="Pfam" id="PF04545"/>
    </source>
</evidence>
<name>F3L585_9GAMM</name>
<keyword evidence="8" id="KW-1185">Reference proteome</keyword>
<dbReference type="InterPro" id="IPR013324">
    <property type="entry name" value="RNA_pol_sigma_r3/r4-like"/>
</dbReference>
<evidence type="ECO:0000313" key="7">
    <source>
        <dbReference type="EMBL" id="EGG28499.1"/>
    </source>
</evidence>
<dbReference type="GO" id="GO:0003677">
    <property type="term" value="F:DNA binding"/>
    <property type="evidence" value="ECO:0007669"/>
    <property type="project" value="UniProtKB-KW"/>
</dbReference>
<evidence type="ECO:0000313" key="8">
    <source>
        <dbReference type="Proteomes" id="UP000005615"/>
    </source>
</evidence>
<dbReference type="InterPro" id="IPR013325">
    <property type="entry name" value="RNA_pol_sigma_r2"/>
</dbReference>
<dbReference type="Pfam" id="PF04545">
    <property type="entry name" value="Sigma70_r4"/>
    <property type="match status" value="1"/>
</dbReference>
<evidence type="ECO:0000256" key="4">
    <source>
        <dbReference type="ARBA" id="ARBA00023163"/>
    </source>
</evidence>